<comment type="subcellular location">
    <subcellularLocation>
        <location evidence="1">Membrane</location>
        <topology evidence="1">Multi-pass membrane protein</topology>
    </subcellularLocation>
</comment>
<dbReference type="Proteomes" id="UP000694920">
    <property type="component" value="Unplaced"/>
</dbReference>
<keyword evidence="7" id="KW-1185">Reference proteome</keyword>
<feature type="transmembrane region" description="Helical" evidence="5">
    <location>
        <begin position="186"/>
        <end position="205"/>
    </location>
</feature>
<dbReference type="InterPro" id="IPR006214">
    <property type="entry name" value="Bax_inhibitor_1-related"/>
</dbReference>
<keyword evidence="2 5" id="KW-0812">Transmembrane</keyword>
<dbReference type="RefSeq" id="XP_024935847.1">
    <property type="nucleotide sequence ID" value="XM_025080079.1"/>
</dbReference>
<feature type="compositionally biased region" description="Pro residues" evidence="6">
    <location>
        <begin position="22"/>
        <end position="40"/>
    </location>
</feature>
<dbReference type="PANTHER" id="PTHR23291:SF47">
    <property type="entry name" value="TRANSMEMBRANE BAX INHIBITOR MOTIF CONTAINING 7"/>
    <property type="match status" value="1"/>
</dbReference>
<evidence type="ECO:0000256" key="2">
    <source>
        <dbReference type="ARBA" id="ARBA00022692"/>
    </source>
</evidence>
<feature type="compositionally biased region" description="Basic and acidic residues" evidence="6">
    <location>
        <begin position="1"/>
        <end position="11"/>
    </location>
</feature>
<dbReference type="Pfam" id="PF01027">
    <property type="entry name" value="Bax1-I"/>
    <property type="match status" value="1"/>
</dbReference>
<feature type="compositionally biased region" description="Polar residues" evidence="6">
    <location>
        <begin position="50"/>
        <end position="61"/>
    </location>
</feature>
<organism evidence="7 8">
    <name type="scientific">Cephus cinctus</name>
    <name type="common">Wheat stem sawfly</name>
    <dbReference type="NCBI Taxonomy" id="211228"/>
    <lineage>
        <taxon>Eukaryota</taxon>
        <taxon>Metazoa</taxon>
        <taxon>Ecdysozoa</taxon>
        <taxon>Arthropoda</taxon>
        <taxon>Hexapoda</taxon>
        <taxon>Insecta</taxon>
        <taxon>Pterygota</taxon>
        <taxon>Neoptera</taxon>
        <taxon>Endopterygota</taxon>
        <taxon>Hymenoptera</taxon>
        <taxon>Cephoidea</taxon>
        <taxon>Cephidae</taxon>
        <taxon>Cephus</taxon>
    </lineage>
</organism>
<dbReference type="KEGG" id="ccin:107275198"/>
<dbReference type="GeneID" id="107275198"/>
<feature type="region of interest" description="Disordered" evidence="6">
    <location>
        <begin position="1"/>
        <end position="67"/>
    </location>
</feature>
<dbReference type="GO" id="GO:0016020">
    <property type="term" value="C:membrane"/>
    <property type="evidence" value="ECO:0007669"/>
    <property type="project" value="UniProtKB-SubCell"/>
</dbReference>
<proteinExistence type="inferred from homology"/>
<protein>
    <submittedName>
        <fullName evidence="8">Protein lifeguard 3-like</fullName>
    </submittedName>
</protein>
<evidence type="ECO:0000313" key="8">
    <source>
        <dbReference type="RefSeq" id="XP_024935847.1"/>
    </source>
</evidence>
<keyword evidence="4 5" id="KW-0472">Membrane</keyword>
<comment type="similarity">
    <text evidence="5">Belongs to the BI1 family.</text>
</comment>
<comment type="caution">
    <text evidence="5">Lacks conserved residue(s) required for the propagation of feature annotation.</text>
</comment>
<keyword evidence="3 5" id="KW-1133">Transmembrane helix</keyword>
<evidence type="ECO:0000256" key="3">
    <source>
        <dbReference type="ARBA" id="ARBA00022989"/>
    </source>
</evidence>
<evidence type="ECO:0000256" key="6">
    <source>
        <dbReference type="SAM" id="MobiDB-lite"/>
    </source>
</evidence>
<gene>
    <name evidence="8" type="primary">LOC107275198</name>
</gene>
<feature type="transmembrane region" description="Helical" evidence="5">
    <location>
        <begin position="141"/>
        <end position="166"/>
    </location>
</feature>
<evidence type="ECO:0000256" key="1">
    <source>
        <dbReference type="ARBA" id="ARBA00004141"/>
    </source>
</evidence>
<evidence type="ECO:0000256" key="4">
    <source>
        <dbReference type="ARBA" id="ARBA00023136"/>
    </source>
</evidence>
<name>A0AAJ7R7M8_CEPCN</name>
<dbReference type="AlphaFoldDB" id="A0AAJ7R7M8"/>
<evidence type="ECO:0000256" key="5">
    <source>
        <dbReference type="RuleBase" id="RU004379"/>
    </source>
</evidence>
<evidence type="ECO:0000313" key="7">
    <source>
        <dbReference type="Proteomes" id="UP000694920"/>
    </source>
</evidence>
<dbReference type="PANTHER" id="PTHR23291">
    <property type="entry name" value="BAX INHIBITOR-RELATED"/>
    <property type="match status" value="1"/>
</dbReference>
<sequence length="308" mass="35345">MGSVKQRDDQLSTRGRPLSPSDDPPNYPPPPYPTNEPPRYPFSHDPNDQMIRQGQPPSQVVSELPPRLPTLVKGQKIRSGPYMITVTDEMVAERERQNEALYREWLEEERIRNMSPEDREREQYMGQFRYAKIRRAFIRKVFCIVALQLVFTTAITTLFIMEYVIISTLSWTYMIACASTLYNIKVVIIACAVTMVTTFVITFVATFTKCDLTNRSGLMIVIMVVILLACVGMTISRLFTDMKILHLIFANLLALCICVMMFITVQEIMGGRRAELSPDEVVYAVAQLYHDIVFLYHYLLLITDLCMG</sequence>
<feature type="transmembrane region" description="Helical" evidence="5">
    <location>
        <begin position="217"/>
        <end position="238"/>
    </location>
</feature>
<feature type="transmembrane region" description="Helical" evidence="5">
    <location>
        <begin position="244"/>
        <end position="265"/>
    </location>
</feature>
<reference evidence="8" key="1">
    <citation type="submission" date="2025-08" db="UniProtKB">
        <authorList>
            <consortium name="RefSeq"/>
        </authorList>
    </citation>
    <scope>IDENTIFICATION</scope>
</reference>
<accession>A0AAJ7R7M8</accession>